<evidence type="ECO:0000313" key="3">
    <source>
        <dbReference type="Proteomes" id="UP000288805"/>
    </source>
</evidence>
<reference evidence="2 3" key="1">
    <citation type="journal article" date="2018" name="PLoS Genet.">
        <title>Population sequencing reveals clonal diversity and ancestral inbreeding in the grapevine cultivar Chardonnay.</title>
        <authorList>
            <person name="Roach M.J."/>
            <person name="Johnson D.L."/>
            <person name="Bohlmann J."/>
            <person name="van Vuuren H.J."/>
            <person name="Jones S.J."/>
            <person name="Pretorius I.S."/>
            <person name="Schmidt S.A."/>
            <person name="Borneman A.R."/>
        </authorList>
    </citation>
    <scope>NUCLEOTIDE SEQUENCE [LARGE SCALE GENOMIC DNA]</scope>
    <source>
        <strain evidence="3">cv. Chardonnay</strain>
        <tissue evidence="2">Leaf</tissue>
    </source>
</reference>
<dbReference type="InterPro" id="IPR043502">
    <property type="entry name" value="DNA/RNA_pol_sf"/>
</dbReference>
<evidence type="ECO:0000313" key="2">
    <source>
        <dbReference type="EMBL" id="RVW64584.1"/>
    </source>
</evidence>
<dbReference type="Pfam" id="PF07727">
    <property type="entry name" value="RVT_2"/>
    <property type="match status" value="1"/>
</dbReference>
<dbReference type="Proteomes" id="UP000288805">
    <property type="component" value="Unassembled WGS sequence"/>
</dbReference>
<dbReference type="EMBL" id="QGNW01000718">
    <property type="protein sequence ID" value="RVW64584.1"/>
    <property type="molecule type" value="Genomic_DNA"/>
</dbReference>
<organism evidence="2 3">
    <name type="scientific">Vitis vinifera</name>
    <name type="common">Grape</name>
    <dbReference type="NCBI Taxonomy" id="29760"/>
    <lineage>
        <taxon>Eukaryota</taxon>
        <taxon>Viridiplantae</taxon>
        <taxon>Streptophyta</taxon>
        <taxon>Embryophyta</taxon>
        <taxon>Tracheophyta</taxon>
        <taxon>Spermatophyta</taxon>
        <taxon>Magnoliopsida</taxon>
        <taxon>eudicotyledons</taxon>
        <taxon>Gunneridae</taxon>
        <taxon>Pentapetalae</taxon>
        <taxon>rosids</taxon>
        <taxon>Vitales</taxon>
        <taxon>Vitaceae</taxon>
        <taxon>Viteae</taxon>
        <taxon>Vitis</taxon>
    </lineage>
</organism>
<protein>
    <submittedName>
        <fullName evidence="2">Retrovirus-related Pol polyprotein from transposon RE1</fullName>
    </submittedName>
</protein>
<name>A0A438FXA6_VITVI</name>
<dbReference type="InterPro" id="IPR013103">
    <property type="entry name" value="RVT_2"/>
</dbReference>
<proteinExistence type="predicted"/>
<evidence type="ECO:0000259" key="1">
    <source>
        <dbReference type="Pfam" id="PF07727"/>
    </source>
</evidence>
<comment type="caution">
    <text evidence="2">The sequence shown here is derived from an EMBL/GenBank/DDBJ whole genome shotgun (WGS) entry which is preliminary data.</text>
</comment>
<accession>A0A438FXA6</accession>
<dbReference type="SUPFAM" id="SSF56672">
    <property type="entry name" value="DNA/RNA polymerases"/>
    <property type="match status" value="1"/>
</dbReference>
<dbReference type="AlphaFoldDB" id="A0A438FXA6"/>
<gene>
    <name evidence="2" type="primary">RE1_2037</name>
    <name evidence="2" type="ORF">CK203_048546</name>
</gene>
<feature type="domain" description="Reverse transcriptase Ty1/copia-type" evidence="1">
    <location>
        <begin position="73"/>
        <end position="164"/>
    </location>
</feature>
<sequence length="166" mass="18341">MVDSDASLAHLGTVVDLPPTLVKPPIVQVYSRRLVTIDTCPAPAPSSSDPSKALNHPGWKNAMLEEIRALEDNHTWKLVDLPQGKKVVGCKWVFTVKVNTNGSMARLKAKLVAKGYAQTYGVDYSDTFSPIAKLNSVRLFISITTSQQWMIHQLDIKNAFLHGDQE</sequence>